<sequence length="438" mass="48347">MNSNKDPRFNFPLPRTLRSIEELDNVLMLSSLKEVAKSLGVSCYRLSKWKLHSKELQSGRPYHFGKCVFELLTAKIISTDNLKSMPSDGKHSKAQEAVAVFIAARAFDAGATAEVLGPALSDPSLTAVLKEGDPQRIATAIRMSAPQGGYRFQPLRNNESAVIAVASPKTAALFSDRVWCMDMSVPLDVGFRCGTLEERLALGLMDGMFDVLLDQLPDEEQDAKEWEILEKMASLDVESKLATIYESMLQSPLAKASGRNLQPFVGSGSAYSHVLSPGDFQVVSASIESMELIDEEKLSWEQVMEVRRDSKARRSLRRFLNWLDLEYSGKPADAVKDAICLRFEDYNEALKKHGLTTKTGVLSSAYDASLFLSLFALLAEGDPSDLTKLVAGSILGIHALEVVMKVLCVHSAAFNLHPTEPIAYLHMLSRLPETKMQE</sequence>
<name>A0A5C6C5J0_9BACT</name>
<proteinExistence type="predicted"/>
<dbReference type="Proteomes" id="UP000319908">
    <property type="component" value="Unassembled WGS sequence"/>
</dbReference>
<evidence type="ECO:0000313" key="2">
    <source>
        <dbReference type="Proteomes" id="UP000319908"/>
    </source>
</evidence>
<comment type="caution">
    <text evidence="1">The sequence shown here is derived from an EMBL/GenBank/DDBJ whole genome shotgun (WGS) entry which is preliminary data.</text>
</comment>
<keyword evidence="2" id="KW-1185">Reference proteome</keyword>
<protein>
    <submittedName>
        <fullName evidence="1">Uncharacterized protein</fullName>
    </submittedName>
</protein>
<evidence type="ECO:0000313" key="1">
    <source>
        <dbReference type="EMBL" id="TWU18594.1"/>
    </source>
</evidence>
<dbReference type="AlphaFoldDB" id="A0A5C6C5J0"/>
<gene>
    <name evidence="1" type="ORF">Poly21_07580</name>
</gene>
<accession>A0A5C6C5J0</accession>
<dbReference type="EMBL" id="SJPU01000001">
    <property type="protein sequence ID" value="TWU18594.1"/>
    <property type="molecule type" value="Genomic_DNA"/>
</dbReference>
<reference evidence="1 2" key="1">
    <citation type="journal article" date="2020" name="Antonie Van Leeuwenhoek">
        <title>Rhodopirellula heiligendammensis sp. nov., Rhodopirellula pilleata sp. nov., and Rhodopirellula solitaria sp. nov. isolated from natural or artificial marine surfaces in Northern Germany and California, USA, and emended description of the genus Rhodopirellula.</title>
        <authorList>
            <person name="Kallscheuer N."/>
            <person name="Wiegand S."/>
            <person name="Jogler M."/>
            <person name="Boedeker C."/>
            <person name="Peeters S.H."/>
            <person name="Rast P."/>
            <person name="Heuer A."/>
            <person name="Jetten M.S.M."/>
            <person name="Rohde M."/>
            <person name="Jogler C."/>
        </authorList>
    </citation>
    <scope>NUCLEOTIDE SEQUENCE [LARGE SCALE GENOMIC DNA]</scope>
    <source>
        <strain evidence="1 2">Poly21</strain>
    </source>
</reference>
<organism evidence="1 2">
    <name type="scientific">Allorhodopirellula heiligendammensis</name>
    <dbReference type="NCBI Taxonomy" id="2714739"/>
    <lineage>
        <taxon>Bacteria</taxon>
        <taxon>Pseudomonadati</taxon>
        <taxon>Planctomycetota</taxon>
        <taxon>Planctomycetia</taxon>
        <taxon>Pirellulales</taxon>
        <taxon>Pirellulaceae</taxon>
        <taxon>Allorhodopirellula</taxon>
    </lineage>
</organism>